<evidence type="ECO:0000313" key="2">
    <source>
        <dbReference type="EMBL" id="VCW67857.1"/>
    </source>
</evidence>
<sequence>SVGKAEWGGPRGSKGGSREDQQLLLLQPPPALCSRAEQRTVQVAGVVLRLTVGPVGVGIGLVAHKHAEEDHHGHLQEQAGDRQPPAEVGVP</sequence>
<accession>A0A9X9LGW5</accession>
<gene>
    <name evidence="2" type="ORF">BN2614_LOCUS1</name>
</gene>
<reference evidence="2 3" key="1">
    <citation type="submission" date="2018-10" db="EMBL/GenBank/DDBJ databases">
        <authorList>
            <person name="Ekblom R."/>
            <person name="Jareborg N."/>
        </authorList>
    </citation>
    <scope>NUCLEOTIDE SEQUENCE [LARGE SCALE GENOMIC DNA]</scope>
    <source>
        <tissue evidence="2">Muscle</tissue>
    </source>
</reference>
<feature type="region of interest" description="Disordered" evidence="1">
    <location>
        <begin position="1"/>
        <end position="24"/>
    </location>
</feature>
<feature type="compositionally biased region" description="Basic and acidic residues" evidence="1">
    <location>
        <begin position="65"/>
        <end position="75"/>
    </location>
</feature>
<organism evidence="2 3">
    <name type="scientific">Gulo gulo</name>
    <name type="common">Wolverine</name>
    <name type="synonym">Gluton</name>
    <dbReference type="NCBI Taxonomy" id="48420"/>
    <lineage>
        <taxon>Eukaryota</taxon>
        <taxon>Metazoa</taxon>
        <taxon>Chordata</taxon>
        <taxon>Craniata</taxon>
        <taxon>Vertebrata</taxon>
        <taxon>Euteleostomi</taxon>
        <taxon>Mammalia</taxon>
        <taxon>Eutheria</taxon>
        <taxon>Laurasiatheria</taxon>
        <taxon>Carnivora</taxon>
        <taxon>Caniformia</taxon>
        <taxon>Musteloidea</taxon>
        <taxon>Mustelidae</taxon>
        <taxon>Guloninae</taxon>
        <taxon>Gulo</taxon>
    </lineage>
</organism>
<feature type="non-terminal residue" evidence="2">
    <location>
        <position position="91"/>
    </location>
</feature>
<comment type="caution">
    <text evidence="2">The sequence shown here is derived from an EMBL/GenBank/DDBJ whole genome shotgun (WGS) entry which is preliminary data.</text>
</comment>
<protein>
    <submittedName>
        <fullName evidence="2">Uncharacterized protein</fullName>
    </submittedName>
</protein>
<feature type="region of interest" description="Disordered" evidence="1">
    <location>
        <begin position="64"/>
        <end position="91"/>
    </location>
</feature>
<keyword evidence="3" id="KW-1185">Reference proteome</keyword>
<dbReference type="Proteomes" id="UP000269945">
    <property type="component" value="Unassembled WGS sequence"/>
</dbReference>
<dbReference type="AlphaFoldDB" id="A0A9X9LGW5"/>
<proteinExistence type="predicted"/>
<name>A0A9X9LGW5_GULGU</name>
<evidence type="ECO:0000256" key="1">
    <source>
        <dbReference type="SAM" id="MobiDB-lite"/>
    </source>
</evidence>
<evidence type="ECO:0000313" key="3">
    <source>
        <dbReference type="Proteomes" id="UP000269945"/>
    </source>
</evidence>
<dbReference type="EMBL" id="CYRY02003218">
    <property type="protein sequence ID" value="VCW67857.1"/>
    <property type="molecule type" value="Genomic_DNA"/>
</dbReference>
<feature type="non-terminal residue" evidence="2">
    <location>
        <position position="1"/>
    </location>
</feature>